<dbReference type="Pfam" id="PF01476">
    <property type="entry name" value="LysM"/>
    <property type="match status" value="3"/>
</dbReference>
<keyword evidence="3" id="KW-1185">Reference proteome</keyword>
<dbReference type="GO" id="GO:0016787">
    <property type="term" value="F:hydrolase activity"/>
    <property type="evidence" value="ECO:0007669"/>
    <property type="project" value="UniProtKB-KW"/>
</dbReference>
<feature type="domain" description="LysM" evidence="1">
    <location>
        <begin position="21"/>
        <end position="65"/>
    </location>
</feature>
<organism evidence="2 3">
    <name type="scientific">Hydrogenothermus marinus</name>
    <dbReference type="NCBI Taxonomy" id="133270"/>
    <lineage>
        <taxon>Bacteria</taxon>
        <taxon>Pseudomonadati</taxon>
        <taxon>Aquificota</taxon>
        <taxon>Aquificia</taxon>
        <taxon>Aquificales</taxon>
        <taxon>Hydrogenothermaceae</taxon>
        <taxon>Hydrogenothermus</taxon>
    </lineage>
</organism>
<dbReference type="AlphaFoldDB" id="A0A3M0BEC1"/>
<sequence>MRLGINILTILFFTFSVAFAKVYIVKPGDNLHYIAKKYKVSVDEIIKINHLRKPYIIRPGQKIKIPVKQKKKTEQQSINNCAITYKVKAGDSLITIAKKYHVWVKDLKKLNNLKGNTIRVGQILCIKKGNKNYHQTKKTKKSPKVKVKKKIIKKIVIHTVKPGESIALIARKYNASVNEIIKINHLRKPYIIRPGQKIKIPKKIVKVVEITEEEKIKQISKSMPFGFIWPVDKGVVIAQFVNSSTLRHLGIDIKTDCNYPIKASESGKVIYAGDSIKAFGNLVIIKHRKNYNTVYGHIGKIATKDGKYVKKGDIIGYTGKLNNSDDCGLYFEIRKNAIPVDPIVLLPKKKEVQTK</sequence>
<keyword evidence="2" id="KW-0378">Hydrolase</keyword>
<dbReference type="CDD" id="cd00118">
    <property type="entry name" value="LysM"/>
    <property type="match status" value="3"/>
</dbReference>
<dbReference type="GO" id="GO:0008932">
    <property type="term" value="F:lytic endotransglycosylase activity"/>
    <property type="evidence" value="ECO:0007669"/>
    <property type="project" value="TreeGrafter"/>
</dbReference>
<gene>
    <name evidence="2" type="ORF">CLV39_1404</name>
</gene>
<evidence type="ECO:0000313" key="2">
    <source>
        <dbReference type="EMBL" id="RMA93338.1"/>
    </source>
</evidence>
<dbReference type="InterPro" id="IPR016047">
    <property type="entry name" value="M23ase_b-sheet_dom"/>
</dbReference>
<dbReference type="SUPFAM" id="SSF54106">
    <property type="entry name" value="LysM domain"/>
    <property type="match status" value="2"/>
</dbReference>
<dbReference type="PROSITE" id="PS51782">
    <property type="entry name" value="LYSM"/>
    <property type="match status" value="3"/>
</dbReference>
<accession>A0A3M0BEC1</accession>
<dbReference type="Proteomes" id="UP000280842">
    <property type="component" value="Unassembled WGS sequence"/>
</dbReference>
<dbReference type="CDD" id="cd12797">
    <property type="entry name" value="M23_peptidase"/>
    <property type="match status" value="1"/>
</dbReference>
<feature type="domain" description="LysM" evidence="1">
    <location>
        <begin position="156"/>
        <end position="200"/>
    </location>
</feature>
<dbReference type="PANTHER" id="PTHR33734">
    <property type="entry name" value="LYSM DOMAIN-CONTAINING GPI-ANCHORED PROTEIN 2"/>
    <property type="match status" value="1"/>
</dbReference>
<dbReference type="EMBL" id="REFO01000013">
    <property type="protein sequence ID" value="RMA93338.1"/>
    <property type="molecule type" value="Genomic_DNA"/>
</dbReference>
<protein>
    <submittedName>
        <fullName evidence="2">Murein DD-endopeptidase MepM/ murein hydrolase activator NlpD</fullName>
    </submittedName>
</protein>
<feature type="domain" description="LysM" evidence="1">
    <location>
        <begin position="83"/>
        <end position="126"/>
    </location>
</feature>
<dbReference type="InterPro" id="IPR011055">
    <property type="entry name" value="Dup_hybrid_motif"/>
</dbReference>
<reference evidence="2 3" key="1">
    <citation type="submission" date="2018-10" db="EMBL/GenBank/DDBJ databases">
        <title>Genomic Encyclopedia of Archaeal and Bacterial Type Strains, Phase II (KMG-II): from individual species to whole genera.</title>
        <authorList>
            <person name="Goeker M."/>
        </authorList>
    </citation>
    <scope>NUCLEOTIDE SEQUENCE [LARGE SCALE GENOMIC DNA]</scope>
    <source>
        <strain evidence="2 3">VM1</strain>
    </source>
</reference>
<evidence type="ECO:0000259" key="1">
    <source>
        <dbReference type="PROSITE" id="PS51782"/>
    </source>
</evidence>
<evidence type="ECO:0000313" key="3">
    <source>
        <dbReference type="Proteomes" id="UP000280842"/>
    </source>
</evidence>
<dbReference type="RefSeq" id="WP_121923510.1">
    <property type="nucleotide sequence ID" value="NZ_REFO01000013.1"/>
</dbReference>
<dbReference type="Pfam" id="PF01551">
    <property type="entry name" value="Peptidase_M23"/>
    <property type="match status" value="1"/>
</dbReference>
<comment type="caution">
    <text evidence="2">The sequence shown here is derived from an EMBL/GenBank/DDBJ whole genome shotgun (WGS) entry which is preliminary data.</text>
</comment>
<dbReference type="Gene3D" id="2.70.70.10">
    <property type="entry name" value="Glucose Permease (Domain IIA)"/>
    <property type="match status" value="1"/>
</dbReference>
<dbReference type="OrthoDB" id="9810477at2"/>
<dbReference type="InterPro" id="IPR018392">
    <property type="entry name" value="LysM"/>
</dbReference>
<dbReference type="Gene3D" id="3.10.350.10">
    <property type="entry name" value="LysM domain"/>
    <property type="match status" value="3"/>
</dbReference>
<name>A0A3M0BEC1_9AQUI</name>
<dbReference type="PANTHER" id="PTHR33734:SF22">
    <property type="entry name" value="MEMBRANE-BOUND LYTIC MUREIN TRANSGLYCOSYLASE D"/>
    <property type="match status" value="1"/>
</dbReference>
<proteinExistence type="predicted"/>
<dbReference type="InterPro" id="IPR036779">
    <property type="entry name" value="LysM_dom_sf"/>
</dbReference>
<dbReference type="SUPFAM" id="SSF51261">
    <property type="entry name" value="Duplicated hybrid motif"/>
    <property type="match status" value="1"/>
</dbReference>
<dbReference type="SMART" id="SM00257">
    <property type="entry name" value="LysM"/>
    <property type="match status" value="3"/>
</dbReference>